<comment type="subcellular location">
    <subcellularLocation>
        <location evidence="1">Membrane</location>
    </subcellularLocation>
</comment>
<evidence type="ECO:0000256" key="4">
    <source>
        <dbReference type="ARBA" id="ARBA00023136"/>
    </source>
</evidence>
<dbReference type="GO" id="GO:0016020">
    <property type="term" value="C:membrane"/>
    <property type="evidence" value="ECO:0007669"/>
    <property type="project" value="UniProtKB-SubCell"/>
</dbReference>
<organism evidence="5 6">
    <name type="scientific">Chrysophaeum taylorii</name>
    <dbReference type="NCBI Taxonomy" id="2483200"/>
    <lineage>
        <taxon>Eukaryota</taxon>
        <taxon>Sar</taxon>
        <taxon>Stramenopiles</taxon>
        <taxon>Ochrophyta</taxon>
        <taxon>Pelagophyceae</taxon>
        <taxon>Pelagomonadales</taxon>
        <taxon>Pelagomonadaceae</taxon>
        <taxon>Chrysophaeum</taxon>
    </lineage>
</organism>
<dbReference type="SUPFAM" id="SSF161084">
    <property type="entry name" value="MAPEG domain-like"/>
    <property type="match status" value="1"/>
</dbReference>
<keyword evidence="6" id="KW-1185">Reference proteome</keyword>
<dbReference type="InterPro" id="IPR023352">
    <property type="entry name" value="MAPEG-like_dom_sf"/>
</dbReference>
<evidence type="ECO:0000256" key="1">
    <source>
        <dbReference type="ARBA" id="ARBA00004370"/>
    </source>
</evidence>
<reference evidence="5" key="1">
    <citation type="submission" date="2023-01" db="EMBL/GenBank/DDBJ databases">
        <title>Metagenome sequencing of chrysophaentin producing Chrysophaeum taylorii.</title>
        <authorList>
            <person name="Davison J."/>
            <person name="Bewley C."/>
        </authorList>
    </citation>
    <scope>NUCLEOTIDE SEQUENCE</scope>
    <source>
        <strain evidence="5">NIES-1699</strain>
    </source>
</reference>
<keyword evidence="2" id="KW-0812">Transmembrane</keyword>
<sequence length="162" mass="17747">MINTPFEVAVLKCAGALAIKMGALHLFTVRTRLMTGDIKTSRKAVFKEDSDMMSKNDFFASFFKTILGAFGPTLCTIERWTGVAGNAAENEPFFVGVALAYANSGIKPPEWATTAVYAFTFFRYVHCLVYLNGDWIPQPFRGLSYSLSLFAMMALAISAVAA</sequence>
<dbReference type="Proteomes" id="UP001230188">
    <property type="component" value="Unassembled WGS sequence"/>
</dbReference>
<evidence type="ECO:0000256" key="3">
    <source>
        <dbReference type="ARBA" id="ARBA00022989"/>
    </source>
</evidence>
<proteinExistence type="predicted"/>
<dbReference type="Pfam" id="PF01124">
    <property type="entry name" value="MAPEG"/>
    <property type="match status" value="1"/>
</dbReference>
<name>A0AAD7UM55_9STRA</name>
<keyword evidence="4" id="KW-0472">Membrane</keyword>
<dbReference type="Gene3D" id="1.20.120.550">
    <property type="entry name" value="Membrane associated eicosanoid/glutathione metabolism-like domain"/>
    <property type="match status" value="1"/>
</dbReference>
<evidence type="ECO:0000313" key="6">
    <source>
        <dbReference type="Proteomes" id="UP001230188"/>
    </source>
</evidence>
<protein>
    <submittedName>
        <fullName evidence="5">Uncharacterized protein</fullName>
    </submittedName>
</protein>
<comment type="caution">
    <text evidence="5">The sequence shown here is derived from an EMBL/GenBank/DDBJ whole genome shotgun (WGS) entry which is preliminary data.</text>
</comment>
<dbReference type="EMBL" id="JAQMWT010000064">
    <property type="protein sequence ID" value="KAJ8611745.1"/>
    <property type="molecule type" value="Genomic_DNA"/>
</dbReference>
<evidence type="ECO:0000313" key="5">
    <source>
        <dbReference type="EMBL" id="KAJ8611745.1"/>
    </source>
</evidence>
<evidence type="ECO:0000256" key="2">
    <source>
        <dbReference type="ARBA" id="ARBA00022692"/>
    </source>
</evidence>
<dbReference type="InterPro" id="IPR001129">
    <property type="entry name" value="Membr-assoc_MAPEG"/>
</dbReference>
<keyword evidence="3" id="KW-1133">Transmembrane helix</keyword>
<dbReference type="AlphaFoldDB" id="A0AAD7UM55"/>
<gene>
    <name evidence="5" type="ORF">CTAYLR_009509</name>
</gene>
<accession>A0AAD7UM55</accession>